<comment type="caution">
    <text evidence="1">The sequence shown here is derived from an EMBL/GenBank/DDBJ whole genome shotgun (WGS) entry which is preliminary data.</text>
</comment>
<reference evidence="1" key="1">
    <citation type="submission" date="2022-04" db="EMBL/GenBank/DDBJ databases">
        <title>A functionally conserved STORR gene fusion in Papaver species that diverged 16.8 million years ago.</title>
        <authorList>
            <person name="Catania T."/>
        </authorList>
    </citation>
    <scope>NUCLEOTIDE SEQUENCE</scope>
    <source>
        <strain evidence="1">S-188037</strain>
    </source>
</reference>
<name>A0AAD4T065_9MAGN</name>
<gene>
    <name evidence="1" type="ORF">MKW98_006694</name>
</gene>
<keyword evidence="2" id="KW-1185">Reference proteome</keyword>
<dbReference type="Proteomes" id="UP001202328">
    <property type="component" value="Unassembled WGS sequence"/>
</dbReference>
<evidence type="ECO:0000313" key="1">
    <source>
        <dbReference type="EMBL" id="KAI3933335.1"/>
    </source>
</evidence>
<protein>
    <submittedName>
        <fullName evidence="1">Uncharacterized protein</fullName>
    </submittedName>
</protein>
<accession>A0AAD4T065</accession>
<sequence>MPIVALMADTYLWLNPLQAEPEIVILTTADGLMPKLGIGLFLSQLALFPNLENFWNPHDSCGGCRRHNNMRCCLGHNCFHYSCLDLSSLICWSYWVILQISTAALHVNGWCVNSP</sequence>
<proteinExistence type="predicted"/>
<dbReference type="EMBL" id="JAJJMB010006856">
    <property type="protein sequence ID" value="KAI3933335.1"/>
    <property type="molecule type" value="Genomic_DNA"/>
</dbReference>
<organism evidence="1 2">
    <name type="scientific">Papaver atlanticum</name>
    <dbReference type="NCBI Taxonomy" id="357466"/>
    <lineage>
        <taxon>Eukaryota</taxon>
        <taxon>Viridiplantae</taxon>
        <taxon>Streptophyta</taxon>
        <taxon>Embryophyta</taxon>
        <taxon>Tracheophyta</taxon>
        <taxon>Spermatophyta</taxon>
        <taxon>Magnoliopsida</taxon>
        <taxon>Ranunculales</taxon>
        <taxon>Papaveraceae</taxon>
        <taxon>Papaveroideae</taxon>
        <taxon>Papaver</taxon>
    </lineage>
</organism>
<evidence type="ECO:0000313" key="2">
    <source>
        <dbReference type="Proteomes" id="UP001202328"/>
    </source>
</evidence>
<dbReference type="AlphaFoldDB" id="A0AAD4T065"/>